<dbReference type="Proteomes" id="UP000622890">
    <property type="component" value="Unassembled WGS sequence"/>
</dbReference>
<comment type="caution">
    <text evidence="2">The sequence shown here is derived from an EMBL/GenBank/DDBJ whole genome shotgun (WGS) entry which is preliminary data.</text>
</comment>
<sequence length="71" mass="7705">MNDKEAGLDKLLGDLAAHYNNQNPPAGALDRLKRRLKTESRSLSDNDLDWLAAAGTAGESPPPEPDDEFKS</sequence>
<name>A0A934W6W5_9BURK</name>
<keyword evidence="3" id="KW-1185">Reference proteome</keyword>
<evidence type="ECO:0000313" key="2">
    <source>
        <dbReference type="EMBL" id="MBK4734004.1"/>
    </source>
</evidence>
<evidence type="ECO:0000256" key="1">
    <source>
        <dbReference type="SAM" id="MobiDB-lite"/>
    </source>
</evidence>
<evidence type="ECO:0000313" key="3">
    <source>
        <dbReference type="Proteomes" id="UP000622890"/>
    </source>
</evidence>
<gene>
    <name evidence="2" type="ORF">JJB74_05205</name>
</gene>
<proteinExistence type="predicted"/>
<accession>A0A934W6W5</accession>
<protein>
    <submittedName>
        <fullName evidence="2">Uncharacterized protein</fullName>
    </submittedName>
</protein>
<dbReference type="AlphaFoldDB" id="A0A934W6W5"/>
<dbReference type="RefSeq" id="WP_200590793.1">
    <property type="nucleotide sequence ID" value="NZ_JAEPBG010000002.1"/>
</dbReference>
<organism evidence="2 3">
    <name type="scientific">Noviherbaspirillum pedocola</name>
    <dbReference type="NCBI Taxonomy" id="2801341"/>
    <lineage>
        <taxon>Bacteria</taxon>
        <taxon>Pseudomonadati</taxon>
        <taxon>Pseudomonadota</taxon>
        <taxon>Betaproteobacteria</taxon>
        <taxon>Burkholderiales</taxon>
        <taxon>Oxalobacteraceae</taxon>
        <taxon>Noviherbaspirillum</taxon>
    </lineage>
</organism>
<feature type="region of interest" description="Disordered" evidence="1">
    <location>
        <begin position="47"/>
        <end position="71"/>
    </location>
</feature>
<reference evidence="2" key="1">
    <citation type="submission" date="2021-01" db="EMBL/GenBank/DDBJ databases">
        <title>Genome sequence of strain Noviherbaspirillum sp. DKR-6.</title>
        <authorList>
            <person name="Chaudhary D.K."/>
        </authorList>
    </citation>
    <scope>NUCLEOTIDE SEQUENCE</scope>
    <source>
        <strain evidence="2">DKR-6</strain>
    </source>
</reference>
<dbReference type="EMBL" id="JAEPBG010000002">
    <property type="protein sequence ID" value="MBK4734004.1"/>
    <property type="molecule type" value="Genomic_DNA"/>
</dbReference>